<comment type="caution">
    <text evidence="3">The sequence shown here is derived from an EMBL/GenBank/DDBJ whole genome shotgun (WGS) entry which is preliminary data.</text>
</comment>
<dbReference type="GO" id="GO:0015888">
    <property type="term" value="P:thiamine transport"/>
    <property type="evidence" value="ECO:0007669"/>
    <property type="project" value="TreeGrafter"/>
</dbReference>
<name>A0AAJ1Q5B5_9LACT</name>
<dbReference type="SUPFAM" id="SSF53850">
    <property type="entry name" value="Periplasmic binding protein-like II"/>
    <property type="match status" value="1"/>
</dbReference>
<keyword evidence="1 2" id="KW-0732">Signal</keyword>
<dbReference type="GO" id="GO:0030976">
    <property type="term" value="F:thiamine pyrophosphate binding"/>
    <property type="evidence" value="ECO:0007669"/>
    <property type="project" value="TreeGrafter"/>
</dbReference>
<feature type="chain" id="PRO_5042528260" evidence="2">
    <location>
        <begin position="29"/>
        <end position="352"/>
    </location>
</feature>
<accession>A0AAJ1Q5B5</accession>
<protein>
    <submittedName>
        <fullName evidence="3">Extracellular solute-binding protein</fullName>
    </submittedName>
</protein>
<gene>
    <name evidence="3" type="ORF">QP433_02380</name>
</gene>
<dbReference type="GO" id="GO:0030288">
    <property type="term" value="C:outer membrane-bounded periplasmic space"/>
    <property type="evidence" value="ECO:0007669"/>
    <property type="project" value="TreeGrafter"/>
</dbReference>
<feature type="signal peptide" evidence="2">
    <location>
        <begin position="1"/>
        <end position="28"/>
    </location>
</feature>
<evidence type="ECO:0000313" key="4">
    <source>
        <dbReference type="Proteomes" id="UP001229251"/>
    </source>
</evidence>
<evidence type="ECO:0000256" key="1">
    <source>
        <dbReference type="ARBA" id="ARBA00022729"/>
    </source>
</evidence>
<dbReference type="Gene3D" id="3.40.190.10">
    <property type="entry name" value="Periplasmic binding protein-like II"/>
    <property type="match status" value="2"/>
</dbReference>
<dbReference type="InterPro" id="IPR006059">
    <property type="entry name" value="SBP"/>
</dbReference>
<sequence length="352" mass="39605">MNKKLLMASTAVLSFASLISAQFSPVFAQDAKKVVIYSNTLNDESRLAKVEELAKEAGFELEVVVAGSGDIYNRVLAEKADPQADVVIGLDEANWLNLQDEVNLHDFEPVWASEIDSEAILGEKAFYPFAESYIFGLYNPDNVTEDEVPKRLEELGEDPDLAGKYRIPENLGGSTHQKIILSILMQYPDENGELGISEEGWDKVAKFIENGYQAREDEDHWQLIKDGDLLFDYFHASGTATAMDKDPELKVKPINPEYGVFTMREQIGILDKGEDNDYANAKEFVNWFGSDEVQKTLAEEFGFIPLTSGAKDGLNETMKSLIDQVTPMNVDWDLYRDNVDAWVEKLELDYMP</sequence>
<dbReference type="GO" id="GO:0030975">
    <property type="term" value="F:thiamine binding"/>
    <property type="evidence" value="ECO:0007669"/>
    <property type="project" value="TreeGrafter"/>
</dbReference>
<dbReference type="PANTHER" id="PTHR30006:SF2">
    <property type="entry name" value="ABC TRANSPORTER SUBSTRATE-BINDING PROTEIN"/>
    <property type="match status" value="1"/>
</dbReference>
<evidence type="ECO:0000313" key="3">
    <source>
        <dbReference type="EMBL" id="MDK7186821.1"/>
    </source>
</evidence>
<proteinExistence type="predicted"/>
<dbReference type="Proteomes" id="UP001229251">
    <property type="component" value="Unassembled WGS sequence"/>
</dbReference>
<dbReference type="PANTHER" id="PTHR30006">
    <property type="entry name" value="THIAMINE-BINDING PERIPLASMIC PROTEIN-RELATED"/>
    <property type="match status" value="1"/>
</dbReference>
<dbReference type="RefSeq" id="WP_285065416.1">
    <property type="nucleotide sequence ID" value="NZ_JASOOE010000003.1"/>
</dbReference>
<evidence type="ECO:0000256" key="2">
    <source>
        <dbReference type="SAM" id="SignalP"/>
    </source>
</evidence>
<dbReference type="EMBL" id="JASOOE010000003">
    <property type="protein sequence ID" value="MDK7186821.1"/>
    <property type="molecule type" value="Genomic_DNA"/>
</dbReference>
<dbReference type="AlphaFoldDB" id="A0AAJ1Q5B5"/>
<organism evidence="3 4">
    <name type="scientific">Facklamia hominis</name>
    <dbReference type="NCBI Taxonomy" id="178214"/>
    <lineage>
        <taxon>Bacteria</taxon>
        <taxon>Bacillati</taxon>
        <taxon>Bacillota</taxon>
        <taxon>Bacilli</taxon>
        <taxon>Lactobacillales</taxon>
        <taxon>Aerococcaceae</taxon>
        <taxon>Facklamia</taxon>
    </lineage>
</organism>
<reference evidence="3" key="1">
    <citation type="submission" date="2023-05" db="EMBL/GenBank/DDBJ databases">
        <title>Cataloging the Phylogenetic Diversity of Human Bladder Bacteria.</title>
        <authorList>
            <person name="Du J."/>
        </authorList>
    </citation>
    <scope>NUCLEOTIDE SEQUENCE</scope>
    <source>
        <strain evidence="3">UMB1231</strain>
    </source>
</reference>
<dbReference type="Pfam" id="PF13416">
    <property type="entry name" value="SBP_bac_8"/>
    <property type="match status" value="1"/>
</dbReference>